<keyword evidence="2 5" id="KW-0689">Ribosomal protein</keyword>
<dbReference type="HAMAP" id="MF_00810">
    <property type="entry name" value="Ribosomal_eL32"/>
    <property type="match status" value="1"/>
</dbReference>
<dbReference type="AlphaFoldDB" id="A0ABD5RQJ8"/>
<dbReference type="Pfam" id="PF14520">
    <property type="entry name" value="HHH_5"/>
    <property type="match status" value="2"/>
</dbReference>
<keyword evidence="3 5" id="KW-0687">Ribonucleoprotein</keyword>
<feature type="compositionally biased region" description="Basic and acidic residues" evidence="6">
    <location>
        <begin position="252"/>
        <end position="263"/>
    </location>
</feature>
<feature type="domain" description="Helix-hairpin-helix DNA-binding motif class 1" evidence="7">
    <location>
        <begin position="126"/>
        <end position="145"/>
    </location>
</feature>
<proteinExistence type="inferred from homology"/>
<evidence type="ECO:0000256" key="3">
    <source>
        <dbReference type="ARBA" id="ARBA00023274"/>
    </source>
</evidence>
<evidence type="ECO:0000256" key="1">
    <source>
        <dbReference type="ARBA" id="ARBA00008431"/>
    </source>
</evidence>
<keyword evidence="9" id="KW-1185">Reference proteome</keyword>
<feature type="region of interest" description="Disordered" evidence="6">
    <location>
        <begin position="146"/>
        <end position="263"/>
    </location>
</feature>
<evidence type="ECO:0000256" key="5">
    <source>
        <dbReference type="HAMAP-Rule" id="MF_00810"/>
    </source>
</evidence>
<dbReference type="NCBIfam" id="NF009401">
    <property type="entry name" value="PRK12766.1"/>
    <property type="match status" value="1"/>
</dbReference>
<feature type="region of interest" description="Disordered" evidence="6">
    <location>
        <begin position="1"/>
        <end position="29"/>
    </location>
</feature>
<dbReference type="InterPro" id="IPR018263">
    <property type="entry name" value="Ribosomal_eL32_CS"/>
</dbReference>
<dbReference type="GO" id="GO:0006412">
    <property type="term" value="P:translation"/>
    <property type="evidence" value="ECO:0007669"/>
    <property type="project" value="UniProtKB-UniRule"/>
</dbReference>
<dbReference type="Gene3D" id="1.10.150.20">
    <property type="entry name" value="5' to 3' exonuclease, C-terminal subdomain"/>
    <property type="match status" value="2"/>
</dbReference>
<dbReference type="EMBL" id="JBHSQH010000001">
    <property type="protein sequence ID" value="MFC5972584.1"/>
    <property type="molecule type" value="Genomic_DNA"/>
</dbReference>
<feature type="compositionally biased region" description="Acidic residues" evidence="6">
    <location>
        <begin position="152"/>
        <end position="177"/>
    </location>
</feature>
<evidence type="ECO:0000256" key="6">
    <source>
        <dbReference type="SAM" id="MobiDB-lite"/>
    </source>
</evidence>
<protein>
    <recommendedName>
        <fullName evidence="4 5">Large ribosomal subunit protein eL32</fullName>
    </recommendedName>
</protein>
<comment type="similarity">
    <text evidence="1 5">Belongs to the eukaryotic ribosomal protein eL32 family.</text>
</comment>
<dbReference type="InterPro" id="IPR036351">
    <property type="entry name" value="Ribosomal_eL32_sf"/>
</dbReference>
<evidence type="ECO:0000313" key="9">
    <source>
        <dbReference type="Proteomes" id="UP001596099"/>
    </source>
</evidence>
<dbReference type="InterPro" id="IPR023654">
    <property type="entry name" value="Ribosomal_eL32_arc"/>
</dbReference>
<dbReference type="SMART" id="SM00278">
    <property type="entry name" value="HhH1"/>
    <property type="match status" value="4"/>
</dbReference>
<dbReference type="SUPFAM" id="SSF52042">
    <property type="entry name" value="Ribosomal protein L32e"/>
    <property type="match status" value="1"/>
</dbReference>
<feature type="compositionally biased region" description="Acidic residues" evidence="6">
    <location>
        <begin position="57"/>
        <end position="97"/>
    </location>
</feature>
<feature type="domain" description="Helix-hairpin-helix DNA-binding motif class 1" evidence="7">
    <location>
        <begin position="38"/>
        <end position="57"/>
    </location>
</feature>
<feature type="domain" description="Helix-hairpin-helix DNA-binding motif class 1" evidence="7">
    <location>
        <begin position="93"/>
        <end position="112"/>
    </location>
</feature>
<feature type="compositionally biased region" description="Basic and acidic residues" evidence="6">
    <location>
        <begin position="179"/>
        <end position="213"/>
    </location>
</feature>
<dbReference type="CDD" id="cd00513">
    <property type="entry name" value="Ribosomal_L32_L32e"/>
    <property type="match status" value="1"/>
</dbReference>
<dbReference type="NCBIfam" id="NF006332">
    <property type="entry name" value="PRK08562.1"/>
    <property type="match status" value="1"/>
</dbReference>
<dbReference type="SUPFAM" id="SSF47794">
    <property type="entry name" value="Rad51 N-terminal domain-like"/>
    <property type="match status" value="2"/>
</dbReference>
<feature type="compositionally biased region" description="Basic residues" evidence="6">
    <location>
        <begin position="234"/>
        <end position="243"/>
    </location>
</feature>
<dbReference type="GO" id="GO:1990904">
    <property type="term" value="C:ribonucleoprotein complex"/>
    <property type="evidence" value="ECO:0007669"/>
    <property type="project" value="UniProtKB-KW"/>
</dbReference>
<gene>
    <name evidence="5" type="primary">rpl32e</name>
    <name evidence="8" type="ORF">ACFPYI_14695</name>
</gene>
<feature type="domain" description="Helix-hairpin-helix DNA-binding motif class 1" evidence="7">
    <location>
        <begin position="5"/>
        <end position="24"/>
    </location>
</feature>
<dbReference type="PANTHER" id="PTHR23413:SF1">
    <property type="entry name" value="RIBOSOMAL PROTEIN L32"/>
    <property type="match status" value="1"/>
</dbReference>
<dbReference type="PANTHER" id="PTHR23413">
    <property type="entry name" value="60S RIBOSOMAL PROTEIN L32 AND DNA-DIRECTED RNA POLYMERASE II, SUBUNIT N"/>
    <property type="match status" value="1"/>
</dbReference>
<feature type="compositionally biased region" description="Acidic residues" evidence="6">
    <location>
        <begin position="1"/>
        <end position="11"/>
    </location>
</feature>
<evidence type="ECO:0000313" key="8">
    <source>
        <dbReference type="EMBL" id="MFC5972584.1"/>
    </source>
</evidence>
<dbReference type="GO" id="GO:0005840">
    <property type="term" value="C:ribosome"/>
    <property type="evidence" value="ECO:0007669"/>
    <property type="project" value="UniProtKB-KW"/>
</dbReference>
<dbReference type="InterPro" id="IPR003583">
    <property type="entry name" value="Hlx-hairpin-Hlx_DNA-bd_motif"/>
</dbReference>
<evidence type="ECO:0000256" key="4">
    <source>
        <dbReference type="ARBA" id="ARBA00035229"/>
    </source>
</evidence>
<name>A0ABD5RQJ8_9EURY</name>
<dbReference type="PROSITE" id="PS00580">
    <property type="entry name" value="RIBOSOMAL_L32E"/>
    <property type="match status" value="1"/>
</dbReference>
<dbReference type="Proteomes" id="UP001596099">
    <property type="component" value="Unassembled WGS sequence"/>
</dbReference>
<feature type="region of interest" description="Disordered" evidence="6">
    <location>
        <begin position="57"/>
        <end position="107"/>
    </location>
</feature>
<organism evidence="8 9">
    <name type="scientific">Halomarina salina</name>
    <dbReference type="NCBI Taxonomy" id="1872699"/>
    <lineage>
        <taxon>Archaea</taxon>
        <taxon>Methanobacteriati</taxon>
        <taxon>Methanobacteriota</taxon>
        <taxon>Stenosarchaea group</taxon>
        <taxon>Halobacteria</taxon>
        <taxon>Halobacteriales</taxon>
        <taxon>Natronomonadaceae</taxon>
        <taxon>Halomarina</taxon>
    </lineage>
</organism>
<dbReference type="Pfam" id="PF01655">
    <property type="entry name" value="Ribosomal_L32e"/>
    <property type="match status" value="1"/>
</dbReference>
<dbReference type="SMART" id="SM01393">
    <property type="entry name" value="Ribosomal_L32e"/>
    <property type="match status" value="1"/>
</dbReference>
<comment type="caution">
    <text evidence="8">The sequence shown here is derived from an EMBL/GenBank/DDBJ whole genome shotgun (WGS) entry which is preliminary data.</text>
</comment>
<reference evidence="8 9" key="1">
    <citation type="journal article" date="2019" name="Int. J. Syst. Evol. Microbiol.">
        <title>The Global Catalogue of Microorganisms (GCM) 10K type strain sequencing project: providing services to taxonomists for standard genome sequencing and annotation.</title>
        <authorList>
            <consortium name="The Broad Institute Genomics Platform"/>
            <consortium name="The Broad Institute Genome Sequencing Center for Infectious Disease"/>
            <person name="Wu L."/>
            <person name="Ma J."/>
        </authorList>
    </citation>
    <scope>NUCLEOTIDE SEQUENCE [LARGE SCALE GENOMIC DNA]</scope>
    <source>
        <strain evidence="8 9">CGMCC 1.12543</strain>
    </source>
</reference>
<dbReference type="InterPro" id="IPR001515">
    <property type="entry name" value="Ribosomal_eL32"/>
</dbReference>
<sequence length="322" mass="34938">MAVPETLEDIDGVGPSKAEALREAGYESVEDVQAATVEDLTEVEGISESLAEDILADVVAEESPETGTAQDDDAEAAADDESTDADEEPEGPADIEDISGVGPSKADALRDAGFETVDDVRGASQSELADVEGIGNALAARIKADVGGLEVRDEEETEAEVEDEGEPEAAVDEDVETELQARGHADKTPDLDDEAQRLLTQRKREGKPAFRRQDYHKKKRTPESWRRPRGQLSKQRRGQKGKGPKVASGYRTPKEVRGLHPSGFEEVHVENVNDLEGVDGDTQAVRIASTVGARKRERIEEEAEDAEIRVLNPTYVEVEVDQ</sequence>
<dbReference type="RefSeq" id="WP_247416087.1">
    <property type="nucleotide sequence ID" value="NZ_JALLGW010000001.1"/>
</dbReference>
<evidence type="ECO:0000259" key="7">
    <source>
        <dbReference type="SMART" id="SM00278"/>
    </source>
</evidence>
<dbReference type="InterPro" id="IPR010995">
    <property type="entry name" value="DNA_repair_Rad51/TF_NusA_a-hlx"/>
</dbReference>
<accession>A0ABD5RQJ8</accession>
<evidence type="ECO:0000256" key="2">
    <source>
        <dbReference type="ARBA" id="ARBA00022980"/>
    </source>
</evidence>